<dbReference type="GO" id="GO:0003677">
    <property type="term" value="F:DNA binding"/>
    <property type="evidence" value="ECO:0007669"/>
    <property type="project" value="UniProtKB-UniRule"/>
</dbReference>
<dbReference type="OrthoDB" id="9816296at2"/>
<feature type="DNA-binding region" description="H-T-H motif" evidence="5">
    <location>
        <begin position="31"/>
        <end position="50"/>
    </location>
</feature>
<dbReference type="AlphaFoldDB" id="A0A2S2BQ07"/>
<dbReference type="InterPro" id="IPR036271">
    <property type="entry name" value="Tet_transcr_reg_TetR-rel_C_sf"/>
</dbReference>
<dbReference type="InterPro" id="IPR001647">
    <property type="entry name" value="HTH_TetR"/>
</dbReference>
<evidence type="ECO:0000256" key="2">
    <source>
        <dbReference type="ARBA" id="ARBA00023015"/>
    </source>
</evidence>
<accession>A0A2S2BQ07</accession>
<proteinExistence type="predicted"/>
<dbReference type="Gene3D" id="1.10.357.10">
    <property type="entry name" value="Tetracycline Repressor, domain 2"/>
    <property type="match status" value="1"/>
</dbReference>
<dbReference type="KEGG" id="roz:CBI38_02790"/>
<reference evidence="7 8" key="1">
    <citation type="submission" date="2017-05" db="EMBL/GenBank/DDBJ databases">
        <title>Isolation of Rhodococcus sp. S2-17 biodegrading of BP-3.</title>
        <authorList>
            <person name="Lee Y."/>
            <person name="Kim K.H."/>
            <person name="Chun B.H."/>
            <person name="Jung H.S."/>
            <person name="Jeon C.O."/>
        </authorList>
    </citation>
    <scope>NUCLEOTIDE SEQUENCE [LARGE SCALE GENOMIC DNA]</scope>
    <source>
        <strain evidence="7 8">S2-17</strain>
    </source>
</reference>
<dbReference type="Pfam" id="PF00440">
    <property type="entry name" value="TetR_N"/>
    <property type="match status" value="1"/>
</dbReference>
<keyword evidence="3 5" id="KW-0238">DNA-binding</keyword>
<dbReference type="InterPro" id="IPR009057">
    <property type="entry name" value="Homeodomain-like_sf"/>
</dbReference>
<feature type="domain" description="HTH tetR-type" evidence="6">
    <location>
        <begin position="8"/>
        <end position="68"/>
    </location>
</feature>
<dbReference type="RefSeq" id="WP_109326204.1">
    <property type="nucleotide sequence ID" value="NZ_CP021354.1"/>
</dbReference>
<evidence type="ECO:0000313" key="7">
    <source>
        <dbReference type="EMBL" id="AWK70654.1"/>
    </source>
</evidence>
<keyword evidence="4" id="KW-0804">Transcription</keyword>
<keyword evidence="1" id="KW-0678">Repressor</keyword>
<sequence>MRERRYSSTSPEHLAAALFDVAAQAGLEGASVREVAKRAGVSIGAVQHHFSTKDEMFAFALRTLVDKLLTRLADVDQDGEPARGLFSALSQLLPLDEARSREAHVMAGFAVRAATSASLAEIRRTTLFTIRTKLSAVLIGMGVHEAETRAALLLAAVDGLALHALGSPGLYPPEYLEHALDIQIAMVLQGAEVVPTTSAIELAS</sequence>
<gene>
    <name evidence="7" type="ORF">CBI38_02790</name>
</gene>
<evidence type="ECO:0000256" key="1">
    <source>
        <dbReference type="ARBA" id="ARBA00022491"/>
    </source>
</evidence>
<evidence type="ECO:0000313" key="8">
    <source>
        <dbReference type="Proteomes" id="UP000245711"/>
    </source>
</evidence>
<dbReference type="Proteomes" id="UP000245711">
    <property type="component" value="Chromosome"/>
</dbReference>
<dbReference type="PROSITE" id="PS50977">
    <property type="entry name" value="HTH_TETR_2"/>
    <property type="match status" value="1"/>
</dbReference>
<evidence type="ECO:0000259" key="6">
    <source>
        <dbReference type="PROSITE" id="PS50977"/>
    </source>
</evidence>
<dbReference type="EMBL" id="CP021354">
    <property type="protein sequence ID" value="AWK70654.1"/>
    <property type="molecule type" value="Genomic_DNA"/>
</dbReference>
<evidence type="ECO:0000256" key="3">
    <source>
        <dbReference type="ARBA" id="ARBA00023125"/>
    </source>
</evidence>
<evidence type="ECO:0000256" key="5">
    <source>
        <dbReference type="PROSITE-ProRule" id="PRU00335"/>
    </source>
</evidence>
<evidence type="ECO:0000256" key="4">
    <source>
        <dbReference type="ARBA" id="ARBA00023163"/>
    </source>
</evidence>
<organism evidence="7 8">
    <name type="scientific">Rhodococcus oxybenzonivorans</name>
    <dbReference type="NCBI Taxonomy" id="1990687"/>
    <lineage>
        <taxon>Bacteria</taxon>
        <taxon>Bacillati</taxon>
        <taxon>Actinomycetota</taxon>
        <taxon>Actinomycetes</taxon>
        <taxon>Mycobacteriales</taxon>
        <taxon>Nocardiaceae</taxon>
        <taxon>Rhodococcus</taxon>
    </lineage>
</organism>
<keyword evidence="2" id="KW-0805">Transcription regulation</keyword>
<dbReference type="SUPFAM" id="SSF46689">
    <property type="entry name" value="Homeodomain-like"/>
    <property type="match status" value="1"/>
</dbReference>
<dbReference type="SUPFAM" id="SSF48498">
    <property type="entry name" value="Tetracyclin repressor-like, C-terminal domain"/>
    <property type="match status" value="1"/>
</dbReference>
<dbReference type="Pfam" id="PF13977">
    <property type="entry name" value="TetR_C_6"/>
    <property type="match status" value="1"/>
</dbReference>
<protein>
    <submittedName>
        <fullName evidence="7">TetR family transcriptional regulator</fullName>
    </submittedName>
</protein>
<name>A0A2S2BQ07_9NOCA</name>
<keyword evidence="8" id="KW-1185">Reference proteome</keyword>
<dbReference type="InterPro" id="IPR039538">
    <property type="entry name" value="BetI_C"/>
</dbReference>